<keyword evidence="1" id="KW-0732">Signal</keyword>
<dbReference type="EMBL" id="JACJKX010000014">
    <property type="protein sequence ID" value="MBM6929094.1"/>
    <property type="molecule type" value="Genomic_DNA"/>
</dbReference>
<dbReference type="SUPFAM" id="SSF69118">
    <property type="entry name" value="AhpD-like"/>
    <property type="match status" value="1"/>
</dbReference>
<dbReference type="Pfam" id="PF02627">
    <property type="entry name" value="CMD"/>
    <property type="match status" value="2"/>
</dbReference>
<dbReference type="InterPro" id="IPR029032">
    <property type="entry name" value="AhpD-like"/>
</dbReference>
<evidence type="ECO:0000256" key="1">
    <source>
        <dbReference type="SAM" id="SignalP"/>
    </source>
</evidence>
<dbReference type="Gene3D" id="1.20.1290.10">
    <property type="entry name" value="AhpD-like"/>
    <property type="match status" value="1"/>
</dbReference>
<name>A0ABS2GVX2_9BURK</name>
<feature type="domain" description="Carboxymuconolactone decarboxylase-like" evidence="2">
    <location>
        <begin position="49"/>
        <end position="118"/>
    </location>
</feature>
<dbReference type="PANTHER" id="PTHR33570:SF2">
    <property type="entry name" value="CARBOXYMUCONOLACTONE DECARBOXYLASE-LIKE DOMAIN-CONTAINING PROTEIN"/>
    <property type="match status" value="1"/>
</dbReference>
<feature type="chain" id="PRO_5045166452" evidence="1">
    <location>
        <begin position="29"/>
        <end position="259"/>
    </location>
</feature>
<dbReference type="InterPro" id="IPR052512">
    <property type="entry name" value="4CMD/NDH-1_regulator"/>
</dbReference>
<protein>
    <submittedName>
        <fullName evidence="3">Carboxymuconolactone decarboxylase family protein</fullName>
    </submittedName>
</protein>
<comment type="caution">
    <text evidence="3">The sequence shown here is derived from an EMBL/GenBank/DDBJ whole genome shotgun (WGS) entry which is preliminary data.</text>
</comment>
<accession>A0ABS2GVX2</accession>
<evidence type="ECO:0000313" key="3">
    <source>
        <dbReference type="EMBL" id="MBM6929094.1"/>
    </source>
</evidence>
<dbReference type="PANTHER" id="PTHR33570">
    <property type="entry name" value="4-CARBOXYMUCONOLACTONE DECARBOXYLASE FAMILY PROTEIN"/>
    <property type="match status" value="1"/>
</dbReference>
<gene>
    <name evidence="3" type="ORF">H5985_07425</name>
</gene>
<dbReference type="InterPro" id="IPR003779">
    <property type="entry name" value="CMD-like"/>
</dbReference>
<proteinExistence type="predicted"/>
<sequence>MKRRTLLMSGSIIPAAFAAQAVASPATANNLAKTDPDFTAIEDYLLKTEMPKAGKMPAKTRAMVTLAALTTMTAETRLAQATEDALKAGMSVVEIKETLYQCAPYIGITRVESALEEVNAALETLGQNPTPASQSTVNNQNRFDKGLAVQKGIFGEAIDKMHATTPAELAYINKQALTAYCFGDFYTRKGLDLKARELITFTAIMCLGGCEPQLKAHTGGNLSVGNTRQDLIDTIMVAMPYIGFPRTLNALAVVNEITK</sequence>
<feature type="domain" description="Carboxymuconolactone decarboxylase-like" evidence="2">
    <location>
        <begin position="175"/>
        <end position="256"/>
    </location>
</feature>
<feature type="signal peptide" evidence="1">
    <location>
        <begin position="1"/>
        <end position="28"/>
    </location>
</feature>
<reference evidence="3 4" key="1">
    <citation type="journal article" date="2021" name="Sci. Rep.">
        <title>The distribution of antibiotic resistance genes in chicken gut microbiota commensals.</title>
        <authorList>
            <person name="Juricova H."/>
            <person name="Matiasovicova J."/>
            <person name="Kubasova T."/>
            <person name="Cejkova D."/>
            <person name="Rychlik I."/>
        </authorList>
    </citation>
    <scope>NUCLEOTIDE SEQUENCE [LARGE SCALE GENOMIC DNA]</scope>
    <source>
        <strain evidence="3 4">An562</strain>
    </source>
</reference>
<keyword evidence="4" id="KW-1185">Reference proteome</keyword>
<evidence type="ECO:0000259" key="2">
    <source>
        <dbReference type="Pfam" id="PF02627"/>
    </source>
</evidence>
<evidence type="ECO:0000313" key="4">
    <source>
        <dbReference type="Proteomes" id="UP000777002"/>
    </source>
</evidence>
<organism evidence="3 4">
    <name type="scientific">Parasutterella secunda</name>
    <dbReference type="NCBI Taxonomy" id="626947"/>
    <lineage>
        <taxon>Bacteria</taxon>
        <taxon>Pseudomonadati</taxon>
        <taxon>Pseudomonadota</taxon>
        <taxon>Betaproteobacteria</taxon>
        <taxon>Burkholderiales</taxon>
        <taxon>Sutterellaceae</taxon>
        <taxon>Parasutterella</taxon>
    </lineage>
</organism>
<dbReference type="Proteomes" id="UP000777002">
    <property type="component" value="Unassembled WGS sequence"/>
</dbReference>